<proteinExistence type="predicted"/>
<evidence type="ECO:0000259" key="2">
    <source>
        <dbReference type="PROSITE" id="PS51253"/>
    </source>
</evidence>
<accession>A0A0D0DP88</accession>
<dbReference type="OrthoDB" id="2668963at2759"/>
<evidence type="ECO:0000256" key="1">
    <source>
        <dbReference type="ARBA" id="ARBA00023125"/>
    </source>
</evidence>
<reference evidence="4" key="2">
    <citation type="submission" date="2015-01" db="EMBL/GenBank/DDBJ databases">
        <title>Evolutionary Origins and Diversification of the Mycorrhizal Mutualists.</title>
        <authorList>
            <consortium name="DOE Joint Genome Institute"/>
            <consortium name="Mycorrhizal Genomics Consortium"/>
            <person name="Kohler A."/>
            <person name="Kuo A."/>
            <person name="Nagy L.G."/>
            <person name="Floudas D."/>
            <person name="Copeland A."/>
            <person name="Barry K.W."/>
            <person name="Cichocki N."/>
            <person name="Veneault-Fourrey C."/>
            <person name="LaButti K."/>
            <person name="Lindquist E.A."/>
            <person name="Lipzen A."/>
            <person name="Lundell T."/>
            <person name="Morin E."/>
            <person name="Murat C."/>
            <person name="Riley R."/>
            <person name="Ohm R."/>
            <person name="Sun H."/>
            <person name="Tunlid A."/>
            <person name="Henrissat B."/>
            <person name="Grigoriev I.V."/>
            <person name="Hibbett D.S."/>
            <person name="Martin F."/>
        </authorList>
    </citation>
    <scope>NUCLEOTIDE SEQUENCE [LARGE SCALE GENOMIC DNA]</scope>
    <source>
        <strain evidence="4">Ve08.2h10</strain>
    </source>
</reference>
<dbReference type="InParanoid" id="A0A0D0DP88"/>
<organism evidence="3 4">
    <name type="scientific">Paxillus rubicundulus Ve08.2h10</name>
    <dbReference type="NCBI Taxonomy" id="930991"/>
    <lineage>
        <taxon>Eukaryota</taxon>
        <taxon>Fungi</taxon>
        <taxon>Dikarya</taxon>
        <taxon>Basidiomycota</taxon>
        <taxon>Agaricomycotina</taxon>
        <taxon>Agaricomycetes</taxon>
        <taxon>Agaricomycetidae</taxon>
        <taxon>Boletales</taxon>
        <taxon>Paxilineae</taxon>
        <taxon>Paxillaceae</taxon>
        <taxon>Paxillus</taxon>
    </lineage>
</organism>
<dbReference type="Pfam" id="PF03221">
    <property type="entry name" value="HTH_Tnp_Tc5"/>
    <property type="match status" value="1"/>
</dbReference>
<protein>
    <recommendedName>
        <fullName evidence="2">HTH CENPB-type domain-containing protein</fullName>
    </recommendedName>
</protein>
<reference evidence="3 4" key="1">
    <citation type="submission" date="2014-04" db="EMBL/GenBank/DDBJ databases">
        <authorList>
            <consortium name="DOE Joint Genome Institute"/>
            <person name="Kuo A."/>
            <person name="Kohler A."/>
            <person name="Jargeat P."/>
            <person name="Nagy L.G."/>
            <person name="Floudas D."/>
            <person name="Copeland A."/>
            <person name="Barry K.W."/>
            <person name="Cichocki N."/>
            <person name="Veneault-Fourrey C."/>
            <person name="LaButti K."/>
            <person name="Lindquist E.A."/>
            <person name="Lipzen A."/>
            <person name="Lundell T."/>
            <person name="Morin E."/>
            <person name="Murat C."/>
            <person name="Sun H."/>
            <person name="Tunlid A."/>
            <person name="Henrissat B."/>
            <person name="Grigoriev I.V."/>
            <person name="Hibbett D.S."/>
            <person name="Martin F."/>
            <person name="Nordberg H.P."/>
            <person name="Cantor M.N."/>
            <person name="Hua S.X."/>
        </authorList>
    </citation>
    <scope>NUCLEOTIDE SEQUENCE [LARGE SCALE GENOMIC DNA]</scope>
    <source>
        <strain evidence="3 4">Ve08.2h10</strain>
    </source>
</reference>
<feature type="non-terminal residue" evidence="3">
    <location>
        <position position="1"/>
    </location>
</feature>
<keyword evidence="4" id="KW-1185">Reference proteome</keyword>
<evidence type="ECO:0000313" key="4">
    <source>
        <dbReference type="Proteomes" id="UP000054538"/>
    </source>
</evidence>
<dbReference type="HOGENOM" id="CLU_076148_1_0_1"/>
<gene>
    <name evidence="3" type="ORF">PAXRUDRAFT_70221</name>
</gene>
<dbReference type="PROSITE" id="PS51253">
    <property type="entry name" value="HTH_CENPB"/>
    <property type="match status" value="1"/>
</dbReference>
<keyword evidence="1" id="KW-0238">DNA-binding</keyword>
<dbReference type="EMBL" id="KN825159">
    <property type="protein sequence ID" value="KIK93753.1"/>
    <property type="molecule type" value="Genomic_DNA"/>
</dbReference>
<name>A0A0D0DP88_9AGAM</name>
<dbReference type="GO" id="GO:0003677">
    <property type="term" value="F:DNA binding"/>
    <property type="evidence" value="ECO:0007669"/>
    <property type="project" value="UniProtKB-KW"/>
</dbReference>
<evidence type="ECO:0000313" key="3">
    <source>
        <dbReference type="EMBL" id="KIK93753.1"/>
    </source>
</evidence>
<sequence length="195" mass="22725">MAGRPKSNDQKRCERVRDHEEAMAYAIQLYREDEGKPKDQRRGLRVVCRQVEEKMMKEKKYVTLNHVTLKRRLEGGKSCQQANEESQGWLTREEEETVVKYCLELAERGFPLTHHMLKCHVDTLLLAQLGSTFSQDGVGKKWTDRFLNRHSNRLHKYWSSSLDTNRGRASAIDKYHIEQNCIWAADETGFQPGEG</sequence>
<dbReference type="Proteomes" id="UP000054538">
    <property type="component" value="Unassembled WGS sequence"/>
</dbReference>
<dbReference type="InterPro" id="IPR006600">
    <property type="entry name" value="HTH_CenpB_DNA-bd_dom"/>
</dbReference>
<feature type="domain" description="HTH CENPB-type" evidence="2">
    <location>
        <begin position="82"/>
        <end position="156"/>
    </location>
</feature>
<dbReference type="AlphaFoldDB" id="A0A0D0DP88"/>